<dbReference type="InterPro" id="IPR039970">
    <property type="entry name" value="TF_Grauzone"/>
</dbReference>
<dbReference type="KEGG" id="pbl:PAAG_01637"/>
<gene>
    <name evidence="2" type="ORF">PAAG_01637</name>
</gene>
<feature type="compositionally biased region" description="Low complexity" evidence="1">
    <location>
        <begin position="403"/>
        <end position="412"/>
    </location>
</feature>
<dbReference type="eggNOG" id="ENOG502S60G">
    <property type="taxonomic scope" value="Eukaryota"/>
</dbReference>
<dbReference type="VEuPathDB" id="FungiDB:PAAG_01637"/>
<evidence type="ECO:0000313" key="3">
    <source>
        <dbReference type="Proteomes" id="UP000002059"/>
    </source>
</evidence>
<dbReference type="OrthoDB" id="5388486at2759"/>
<feature type="region of interest" description="Disordered" evidence="1">
    <location>
        <begin position="402"/>
        <end position="463"/>
    </location>
</feature>
<feature type="region of interest" description="Disordered" evidence="1">
    <location>
        <begin position="95"/>
        <end position="140"/>
    </location>
</feature>
<dbReference type="PANTHER" id="PTHR23225:SF2">
    <property type="entry name" value="AT09679P-RELATED"/>
    <property type="match status" value="1"/>
</dbReference>
<evidence type="ECO:0000256" key="1">
    <source>
        <dbReference type="SAM" id="MobiDB-lite"/>
    </source>
</evidence>
<accession>C1GSZ2</accession>
<dbReference type="AlphaFoldDB" id="C1GSZ2"/>
<dbReference type="GO" id="GO:0003700">
    <property type="term" value="F:DNA-binding transcription factor activity"/>
    <property type="evidence" value="ECO:0007669"/>
    <property type="project" value="InterPro"/>
</dbReference>
<dbReference type="EMBL" id="KN293994">
    <property type="protein sequence ID" value="EEH39175.1"/>
    <property type="molecule type" value="Genomic_DNA"/>
</dbReference>
<name>C1GSZ2_PARBA</name>
<feature type="region of interest" description="Disordered" evidence="1">
    <location>
        <begin position="263"/>
        <end position="346"/>
    </location>
</feature>
<protein>
    <recommendedName>
        <fullName evidence="4">C2H2 finger domain-containing protein</fullName>
    </recommendedName>
</protein>
<dbReference type="PANTHER" id="PTHR23225">
    <property type="entry name" value="ZINC FINGER PROTEIN"/>
    <property type="match status" value="1"/>
</dbReference>
<dbReference type="GeneID" id="9099926"/>
<feature type="compositionally biased region" description="Basic residues" evidence="1">
    <location>
        <begin position="326"/>
        <end position="337"/>
    </location>
</feature>
<dbReference type="OMA" id="RCWVQQR"/>
<dbReference type="HOGENOM" id="CLU_033922_0_0_1"/>
<evidence type="ECO:0000313" key="2">
    <source>
        <dbReference type="EMBL" id="EEH39175.1"/>
    </source>
</evidence>
<sequence>MADIMFSHGIDELPQIRVSEDGPLSDQHSISPNSTDLPLMIDPASYSYDIDSANLRHDSIAARTSYMEARLSYLGKSMNGYALCPPTVENSQGGFYTLSSSTGQHGDDGEPELFHSPSWRYDSPSGSCGGDQTEADSSLSEQSWSHIHVYRQSQCAANYSPVSSTLSESFHHVEPSNSLSQNADGSYCGSEYSVSLREVQHYPDPDPDPEADPNFEMEIGLHGRSFTFHQYLSQGNTFLEVMEPAHADTNGQELRALAGGIDGQMESPMSKVGANQTPTEAPGDSQFPRKKMKTPIAIPPSMPRPQKSTTNNRDKPARPRAIPSRSSKRGSKVKSTRRSSLSPHLRQSNNDRQFICVFTPYGCTSTFSTKNEWKRHVSSQHLRLGFYRCDVGSCMVSHPPLLPLSSSSSSSSTRDRPDPPPQYPPRSPNDFNRKDLFTQHHRRMHSPWAVPEAKAPTKEEQEAFDKSLEKVRKRCWIERRKPPQRSQCNFCGLEFSGIYCWDERMEHVGKHYEKGDKEIGQDVALREWAVSEGIIVEGDGSGIWILASVKETVERLKSQEKFGIRNSF</sequence>
<feature type="compositionally biased region" description="Polar residues" evidence="1">
    <location>
        <begin position="95"/>
        <end position="104"/>
    </location>
</feature>
<organism evidence="2 3">
    <name type="scientific">Paracoccidioides lutzii (strain ATCC MYA-826 / Pb01)</name>
    <name type="common">Paracoccidioides brasiliensis</name>
    <dbReference type="NCBI Taxonomy" id="502779"/>
    <lineage>
        <taxon>Eukaryota</taxon>
        <taxon>Fungi</taxon>
        <taxon>Dikarya</taxon>
        <taxon>Ascomycota</taxon>
        <taxon>Pezizomycotina</taxon>
        <taxon>Eurotiomycetes</taxon>
        <taxon>Eurotiomycetidae</taxon>
        <taxon>Onygenales</taxon>
        <taxon>Ajellomycetaceae</taxon>
        <taxon>Paracoccidioides</taxon>
    </lineage>
</organism>
<evidence type="ECO:0008006" key="4">
    <source>
        <dbReference type="Google" id="ProtNLM"/>
    </source>
</evidence>
<dbReference type="STRING" id="502779.C1GSZ2"/>
<keyword evidence="3" id="KW-1185">Reference proteome</keyword>
<proteinExistence type="predicted"/>
<dbReference type="Proteomes" id="UP000002059">
    <property type="component" value="Partially assembled WGS sequence"/>
</dbReference>
<dbReference type="RefSeq" id="XP_002796629.1">
    <property type="nucleotide sequence ID" value="XM_002796583.1"/>
</dbReference>
<reference evidence="2 3" key="1">
    <citation type="journal article" date="2011" name="PLoS Genet.">
        <title>Comparative genomic analysis of human fungal pathogens causing paracoccidioidomycosis.</title>
        <authorList>
            <person name="Desjardins C.A."/>
            <person name="Champion M.D."/>
            <person name="Holder J.W."/>
            <person name="Muszewska A."/>
            <person name="Goldberg J."/>
            <person name="Bailao A.M."/>
            <person name="Brigido M.M."/>
            <person name="Ferreira M.E."/>
            <person name="Garcia A.M."/>
            <person name="Grynberg M."/>
            <person name="Gujja S."/>
            <person name="Heiman D.I."/>
            <person name="Henn M.R."/>
            <person name="Kodira C.D."/>
            <person name="Leon-Narvaez H."/>
            <person name="Longo L.V."/>
            <person name="Ma L.J."/>
            <person name="Malavazi I."/>
            <person name="Matsuo A.L."/>
            <person name="Morais F.V."/>
            <person name="Pereira M."/>
            <person name="Rodriguez-Brito S."/>
            <person name="Sakthikumar S."/>
            <person name="Salem-Izacc S.M."/>
            <person name="Sykes S.M."/>
            <person name="Teixeira M.M."/>
            <person name="Vallejo M.C."/>
            <person name="Walter M.E."/>
            <person name="Yandava C."/>
            <person name="Young S."/>
            <person name="Zeng Q."/>
            <person name="Zucker J."/>
            <person name="Felipe M.S."/>
            <person name="Goldman G.H."/>
            <person name="Haas B.J."/>
            <person name="McEwen J.G."/>
            <person name="Nino-Vega G."/>
            <person name="Puccia R."/>
            <person name="San-Blas G."/>
            <person name="Soares C.M."/>
            <person name="Birren B.W."/>
            <person name="Cuomo C.A."/>
        </authorList>
    </citation>
    <scope>NUCLEOTIDE SEQUENCE [LARGE SCALE GENOMIC DNA]</scope>
    <source>
        <strain evidence="3">ATCC MYA-826 / Pb01</strain>
    </source>
</reference>